<evidence type="ECO:0000313" key="5">
    <source>
        <dbReference type="Proteomes" id="UP001220610"/>
    </source>
</evidence>
<dbReference type="Gene3D" id="3.55.50.30">
    <property type="match status" value="1"/>
</dbReference>
<evidence type="ECO:0000259" key="2">
    <source>
        <dbReference type="Pfam" id="PF04773"/>
    </source>
</evidence>
<organism evidence="4 5">
    <name type="scientific">Candidatus Pseudobacter hemicellulosilyticus</name>
    <dbReference type="NCBI Taxonomy" id="3121375"/>
    <lineage>
        <taxon>Bacteria</taxon>
        <taxon>Pseudomonadati</taxon>
        <taxon>Bacteroidota</taxon>
        <taxon>Chitinophagia</taxon>
        <taxon>Chitinophagales</taxon>
        <taxon>Chitinophagaceae</taxon>
        <taxon>Pseudobacter</taxon>
    </lineage>
</organism>
<protein>
    <submittedName>
        <fullName evidence="4">FecR domain-containing protein</fullName>
    </submittedName>
</protein>
<keyword evidence="1" id="KW-1133">Transmembrane helix</keyword>
<keyword evidence="1" id="KW-0812">Transmembrane</keyword>
<dbReference type="Pfam" id="PF16344">
    <property type="entry name" value="FecR_C"/>
    <property type="match status" value="1"/>
</dbReference>
<name>A0AAJ5WVE4_9BACT</name>
<feature type="domain" description="Protein FecR C-terminal" evidence="3">
    <location>
        <begin position="331"/>
        <end position="395"/>
    </location>
</feature>
<dbReference type="EMBL" id="CP119311">
    <property type="protein sequence ID" value="WEK36332.1"/>
    <property type="molecule type" value="Genomic_DNA"/>
</dbReference>
<gene>
    <name evidence="4" type="ORF">P0Y53_02360</name>
</gene>
<dbReference type="PANTHER" id="PTHR30273:SF2">
    <property type="entry name" value="PROTEIN FECR"/>
    <property type="match status" value="1"/>
</dbReference>
<keyword evidence="1" id="KW-0472">Membrane</keyword>
<proteinExistence type="predicted"/>
<dbReference type="InterPro" id="IPR032508">
    <property type="entry name" value="FecR_C"/>
</dbReference>
<evidence type="ECO:0000259" key="3">
    <source>
        <dbReference type="Pfam" id="PF16344"/>
    </source>
</evidence>
<dbReference type="Pfam" id="PF04773">
    <property type="entry name" value="FecR"/>
    <property type="match status" value="1"/>
</dbReference>
<feature type="transmembrane region" description="Helical" evidence="1">
    <location>
        <begin position="91"/>
        <end position="112"/>
    </location>
</feature>
<evidence type="ECO:0000256" key="1">
    <source>
        <dbReference type="SAM" id="Phobius"/>
    </source>
</evidence>
<dbReference type="Gene3D" id="2.60.120.1440">
    <property type="match status" value="1"/>
</dbReference>
<reference evidence="4" key="1">
    <citation type="submission" date="2023-03" db="EMBL/GenBank/DDBJ databases">
        <title>Andean soil-derived lignocellulolytic bacterial consortium as a source of novel taxa and putative plastic-active enzymes.</title>
        <authorList>
            <person name="Diaz-Garcia L."/>
            <person name="Chuvochina M."/>
            <person name="Feuerriegel G."/>
            <person name="Bunk B."/>
            <person name="Sproer C."/>
            <person name="Streit W.R."/>
            <person name="Rodriguez L.M."/>
            <person name="Overmann J."/>
            <person name="Jimenez D.J."/>
        </authorList>
    </citation>
    <scope>NUCLEOTIDE SEQUENCE</scope>
    <source>
        <strain evidence="4">MAG 7</strain>
    </source>
</reference>
<evidence type="ECO:0000313" key="4">
    <source>
        <dbReference type="EMBL" id="WEK36332.1"/>
    </source>
</evidence>
<sequence length="398" mass="42968">MPFSETYIAHLVIKQLSGELTQAEALALQEWCAASEDNARLYTEWMQRDRLPARLREFEEAAAQAALVEAPLVASGEPAMQSRRFLLGRPWLHYAAAFLILAVGAVLLWAVAGRTDKTPVVADRTPPAEITPAGFKATLTLADGSVIPLDSAADGTIAQQGNMNVVNLPDGEIRYEGTATSNNTVMMNTVSTPKGGQYRVVLPDGTKVWLNAASSVSYPASFTGNTRTIKMTGEAYFEIAPDKARPFFVDINGESNVEVLGTAFNVNAYKDHDAIKTTLLSGRIKAGGAAAVVLSPGQQAVQETGAATGIQVVDEVDLGQVLAWKNGIFDLTGASFKTLMREVERWYDVDVVYEGAVPDIRLKGKMDRAVKLSGVIRFLTDYGVRVQLEGRTLTIQGK</sequence>
<feature type="domain" description="FecR protein" evidence="2">
    <location>
        <begin position="189"/>
        <end position="285"/>
    </location>
</feature>
<dbReference type="InterPro" id="IPR012373">
    <property type="entry name" value="Ferrdict_sens_TM"/>
</dbReference>
<dbReference type="InterPro" id="IPR006860">
    <property type="entry name" value="FecR"/>
</dbReference>
<dbReference type="GO" id="GO:0016989">
    <property type="term" value="F:sigma factor antagonist activity"/>
    <property type="evidence" value="ECO:0007669"/>
    <property type="project" value="TreeGrafter"/>
</dbReference>
<accession>A0AAJ5WVE4</accession>
<dbReference type="Proteomes" id="UP001220610">
    <property type="component" value="Chromosome"/>
</dbReference>
<dbReference type="PANTHER" id="PTHR30273">
    <property type="entry name" value="PERIPLASMIC SIGNAL SENSOR AND SIGMA FACTOR ACTIVATOR FECR-RELATED"/>
    <property type="match status" value="1"/>
</dbReference>
<dbReference type="AlphaFoldDB" id="A0AAJ5WVE4"/>